<dbReference type="VEuPathDB" id="FungiDB:AB675_1980"/>
<organism evidence="2 3">
    <name type="scientific">Cyphellophora attinorum</name>
    <dbReference type="NCBI Taxonomy" id="1664694"/>
    <lineage>
        <taxon>Eukaryota</taxon>
        <taxon>Fungi</taxon>
        <taxon>Dikarya</taxon>
        <taxon>Ascomycota</taxon>
        <taxon>Pezizomycotina</taxon>
        <taxon>Eurotiomycetes</taxon>
        <taxon>Chaetothyriomycetidae</taxon>
        <taxon>Chaetothyriales</taxon>
        <taxon>Cyphellophoraceae</taxon>
        <taxon>Cyphellophora</taxon>
    </lineage>
</organism>
<proteinExistence type="predicted"/>
<evidence type="ECO:0008006" key="4">
    <source>
        <dbReference type="Google" id="ProtNLM"/>
    </source>
</evidence>
<dbReference type="RefSeq" id="XP_018002770.1">
    <property type="nucleotide sequence ID" value="XM_018141912.1"/>
</dbReference>
<protein>
    <recommendedName>
        <fullName evidence="4">Ca2+-modulated nonselective cation channel polycystin</fullName>
    </recommendedName>
</protein>
<feature type="region of interest" description="Disordered" evidence="1">
    <location>
        <begin position="1"/>
        <end position="163"/>
    </location>
</feature>
<dbReference type="EMBL" id="LFJN01000006">
    <property type="protein sequence ID" value="KPI42807.1"/>
    <property type="molecule type" value="Genomic_DNA"/>
</dbReference>
<sequence>MAYTGSDQALTSTDRHARRRPFANWMKRLANLKSLHNDSSQSNGQRTSAVSATAKSRKDSVHKNNPYPYSGNPEPQDRPAYSSDAASPIASRPSSTTHSKRSLSPSRSSHGQPKSRAPTLATTAETTHSDVAPSGVGTSGTAARTDGDRNSTFSSPAPSLRSMTTTLTTIQSTAPALHNATNQSNQAFSSSFYPTQPATAIPSHLAPLAHPTTYSGATANNVLTDDASILTLASSSKRRRRNSVDTNASMKAIPPASMFGGSRESLPLSVLSGTVIHGDRQADNASLRDASGTYASSKLNPERASLISASGVTAPALASERNSYIGSAKYGGDAASVRSGLLGSSGGPLHGRNDSISGSIGGGLEKKDKDKENLGKE</sequence>
<comment type="caution">
    <text evidence="2">The sequence shown here is derived from an EMBL/GenBank/DDBJ whole genome shotgun (WGS) entry which is preliminary data.</text>
</comment>
<reference evidence="2 3" key="1">
    <citation type="submission" date="2015-06" db="EMBL/GenBank/DDBJ databases">
        <title>Draft genome of the ant-associated black yeast Phialophora attae CBS 131958.</title>
        <authorList>
            <person name="Moreno L.F."/>
            <person name="Stielow B.J."/>
            <person name="de Hoog S."/>
            <person name="Vicente V.A."/>
            <person name="Weiss V.A."/>
            <person name="de Vries M."/>
            <person name="Cruz L.M."/>
            <person name="Souza E.M."/>
        </authorList>
    </citation>
    <scope>NUCLEOTIDE SEQUENCE [LARGE SCALE GENOMIC DNA]</scope>
    <source>
        <strain evidence="2 3">CBS 131958</strain>
    </source>
</reference>
<name>A0A0N1P006_9EURO</name>
<dbReference type="AlphaFoldDB" id="A0A0N1P006"/>
<accession>A0A0N1P006</accession>
<feature type="compositionally biased region" description="Basic and acidic residues" evidence="1">
    <location>
        <begin position="364"/>
        <end position="377"/>
    </location>
</feature>
<gene>
    <name evidence="2" type="ORF">AB675_1980</name>
</gene>
<evidence type="ECO:0000256" key="1">
    <source>
        <dbReference type="SAM" id="MobiDB-lite"/>
    </source>
</evidence>
<evidence type="ECO:0000313" key="2">
    <source>
        <dbReference type="EMBL" id="KPI42807.1"/>
    </source>
</evidence>
<feature type="region of interest" description="Disordered" evidence="1">
    <location>
        <begin position="336"/>
        <end position="377"/>
    </location>
</feature>
<dbReference type="OrthoDB" id="5377012at2759"/>
<dbReference type="GeneID" id="28733792"/>
<feature type="compositionally biased region" description="Polar residues" evidence="1">
    <location>
        <begin position="1"/>
        <end position="12"/>
    </location>
</feature>
<dbReference type="Proteomes" id="UP000038010">
    <property type="component" value="Unassembled WGS sequence"/>
</dbReference>
<feature type="compositionally biased region" description="Polar residues" evidence="1">
    <location>
        <begin position="150"/>
        <end position="163"/>
    </location>
</feature>
<evidence type="ECO:0000313" key="3">
    <source>
        <dbReference type="Proteomes" id="UP000038010"/>
    </source>
</evidence>
<feature type="compositionally biased region" description="Polar residues" evidence="1">
    <location>
        <begin position="37"/>
        <end position="54"/>
    </location>
</feature>
<dbReference type="STRING" id="1664694.A0A0N1P006"/>
<keyword evidence="3" id="KW-1185">Reference proteome</keyword>